<accession>A0A8J2L2V3</accession>
<name>A0A8J2L2V3_9HEXA</name>
<keyword evidence="7" id="KW-1185">Reference proteome</keyword>
<comment type="subcellular location">
    <subcellularLocation>
        <location evidence="1">Nucleus</location>
    </subcellularLocation>
</comment>
<dbReference type="InterPro" id="IPR052035">
    <property type="entry name" value="ZnF_BED_domain_contain"/>
</dbReference>
<keyword evidence="2" id="KW-0479">Metal-binding</keyword>
<keyword evidence="5" id="KW-0539">Nucleus</keyword>
<evidence type="ECO:0000256" key="4">
    <source>
        <dbReference type="ARBA" id="ARBA00022833"/>
    </source>
</evidence>
<evidence type="ECO:0008006" key="8">
    <source>
        <dbReference type="Google" id="ProtNLM"/>
    </source>
</evidence>
<dbReference type="OrthoDB" id="2438421at2759"/>
<dbReference type="GO" id="GO:0008270">
    <property type="term" value="F:zinc ion binding"/>
    <property type="evidence" value="ECO:0007669"/>
    <property type="project" value="UniProtKB-KW"/>
</dbReference>
<organism evidence="6 7">
    <name type="scientific">Allacma fusca</name>
    <dbReference type="NCBI Taxonomy" id="39272"/>
    <lineage>
        <taxon>Eukaryota</taxon>
        <taxon>Metazoa</taxon>
        <taxon>Ecdysozoa</taxon>
        <taxon>Arthropoda</taxon>
        <taxon>Hexapoda</taxon>
        <taxon>Collembola</taxon>
        <taxon>Symphypleona</taxon>
        <taxon>Sminthuridae</taxon>
        <taxon>Allacma</taxon>
    </lineage>
</organism>
<dbReference type="PANTHER" id="PTHR46481:SF10">
    <property type="entry name" value="ZINC FINGER BED DOMAIN-CONTAINING PROTEIN 39"/>
    <property type="match status" value="1"/>
</dbReference>
<keyword evidence="4" id="KW-0862">Zinc</keyword>
<evidence type="ECO:0000313" key="7">
    <source>
        <dbReference type="Proteomes" id="UP000708208"/>
    </source>
</evidence>
<sequence length="100" mass="11321">MPGLKKRLSNVKKGVISLDGWKSRRKDAILGFKFHFIDSDWKIRKEVIAIRALNVSQTGDAIKRCYDAVIKDLGLQDKVAYVMTDSGANMVKAFQPPKKR</sequence>
<dbReference type="PANTHER" id="PTHR46481">
    <property type="entry name" value="ZINC FINGER BED DOMAIN-CONTAINING PROTEIN 4"/>
    <property type="match status" value="1"/>
</dbReference>
<comment type="caution">
    <text evidence="6">The sequence shown here is derived from an EMBL/GenBank/DDBJ whole genome shotgun (WGS) entry which is preliminary data.</text>
</comment>
<dbReference type="GO" id="GO:0005634">
    <property type="term" value="C:nucleus"/>
    <property type="evidence" value="ECO:0007669"/>
    <property type="project" value="UniProtKB-SubCell"/>
</dbReference>
<protein>
    <recommendedName>
        <fullName evidence="8">Transposase</fullName>
    </recommendedName>
</protein>
<evidence type="ECO:0000256" key="1">
    <source>
        <dbReference type="ARBA" id="ARBA00004123"/>
    </source>
</evidence>
<gene>
    <name evidence="6" type="ORF">AFUS01_LOCUS36623</name>
</gene>
<dbReference type="AlphaFoldDB" id="A0A8J2L2V3"/>
<reference evidence="6" key="1">
    <citation type="submission" date="2021-06" db="EMBL/GenBank/DDBJ databases">
        <authorList>
            <person name="Hodson N. C."/>
            <person name="Mongue J. A."/>
            <person name="Jaron S. K."/>
        </authorList>
    </citation>
    <scope>NUCLEOTIDE SEQUENCE</scope>
</reference>
<evidence type="ECO:0000256" key="5">
    <source>
        <dbReference type="ARBA" id="ARBA00023242"/>
    </source>
</evidence>
<proteinExistence type="predicted"/>
<evidence type="ECO:0000313" key="6">
    <source>
        <dbReference type="EMBL" id="CAG7826576.1"/>
    </source>
</evidence>
<evidence type="ECO:0000256" key="2">
    <source>
        <dbReference type="ARBA" id="ARBA00022723"/>
    </source>
</evidence>
<dbReference type="EMBL" id="CAJVCH010540299">
    <property type="protein sequence ID" value="CAG7826576.1"/>
    <property type="molecule type" value="Genomic_DNA"/>
</dbReference>
<evidence type="ECO:0000256" key="3">
    <source>
        <dbReference type="ARBA" id="ARBA00022771"/>
    </source>
</evidence>
<dbReference type="Proteomes" id="UP000708208">
    <property type="component" value="Unassembled WGS sequence"/>
</dbReference>
<keyword evidence="3" id="KW-0863">Zinc-finger</keyword>